<protein>
    <recommendedName>
        <fullName evidence="3">Transposase</fullName>
    </recommendedName>
</protein>
<evidence type="ECO:0008006" key="3">
    <source>
        <dbReference type="Google" id="ProtNLM"/>
    </source>
</evidence>
<evidence type="ECO:0000313" key="1">
    <source>
        <dbReference type="EMBL" id="EDN57451.1"/>
    </source>
</evidence>
<accession>A0ABM9WVX3</accession>
<gene>
    <name evidence="1" type="ORF">VEx25_A0417</name>
</gene>
<keyword evidence="2" id="KW-1185">Reference proteome</keyword>
<organism evidence="1 2">
    <name type="scientific">Vibrio antiquarius (strain Ex25)</name>
    <dbReference type="NCBI Taxonomy" id="150340"/>
    <lineage>
        <taxon>Bacteria</taxon>
        <taxon>Pseudomonadati</taxon>
        <taxon>Pseudomonadota</taxon>
        <taxon>Gammaproteobacteria</taxon>
        <taxon>Vibrionales</taxon>
        <taxon>Vibrionaceae</taxon>
        <taxon>Vibrio</taxon>
        <taxon>Vibrio diabolicus subgroup</taxon>
    </lineage>
</organism>
<name>A0ABM9WVX3_VIBAE</name>
<dbReference type="Proteomes" id="UP000242664">
    <property type="component" value="Unassembled WGS sequence"/>
</dbReference>
<proteinExistence type="predicted"/>
<sequence length="38" mass="4224">MQQKVVNSIAHEHLRVVLGDVIVDEMRTTLGSKQNCSS</sequence>
<dbReference type="EMBL" id="DS267818">
    <property type="protein sequence ID" value="EDN57451.1"/>
    <property type="molecule type" value="Genomic_DNA"/>
</dbReference>
<reference evidence="2" key="1">
    <citation type="submission" date="2006-10" db="EMBL/GenBank/DDBJ databases">
        <authorList>
            <person name="Heidelberg J."/>
            <person name="Sebastian Y."/>
        </authorList>
    </citation>
    <scope>NUCLEOTIDE SEQUENCE [LARGE SCALE GENOMIC DNA]</scope>
    <source>
        <strain evidence="2">EX25</strain>
    </source>
</reference>
<evidence type="ECO:0000313" key="2">
    <source>
        <dbReference type="Proteomes" id="UP000242664"/>
    </source>
</evidence>